<dbReference type="eggNOG" id="COG1546">
    <property type="taxonomic scope" value="Bacteria"/>
</dbReference>
<dbReference type="STRING" id="236814.IX39_04180"/>
<proteinExistence type="predicted"/>
<gene>
    <name evidence="2" type="ORF">IX39_04180</name>
</gene>
<dbReference type="SUPFAM" id="SSF142433">
    <property type="entry name" value="CinA-like"/>
    <property type="match status" value="1"/>
</dbReference>
<evidence type="ECO:0000313" key="3">
    <source>
        <dbReference type="Proteomes" id="UP000028713"/>
    </source>
</evidence>
<feature type="domain" description="CinA C-terminal" evidence="1">
    <location>
        <begin position="30"/>
        <end position="139"/>
    </location>
</feature>
<dbReference type="Gene3D" id="3.90.950.20">
    <property type="entry name" value="CinA-like"/>
    <property type="match status" value="1"/>
</dbReference>
<dbReference type="Proteomes" id="UP000028713">
    <property type="component" value="Unassembled WGS sequence"/>
</dbReference>
<dbReference type="InterPro" id="IPR008136">
    <property type="entry name" value="CinA_C"/>
</dbReference>
<reference evidence="2 3" key="1">
    <citation type="submission" date="2014-07" db="EMBL/GenBank/DDBJ databases">
        <title>Genome of Chryseobacterium formosense LMG 24722.</title>
        <authorList>
            <person name="Pipes S.E."/>
            <person name="Stropko S.J."/>
            <person name="Newman J.D."/>
        </authorList>
    </citation>
    <scope>NUCLEOTIDE SEQUENCE [LARGE SCALE GENOMIC DNA]</scope>
    <source>
        <strain evidence="2 3">LMG 24722</strain>
    </source>
</reference>
<dbReference type="InterPro" id="IPR036653">
    <property type="entry name" value="CinA-like_C"/>
</dbReference>
<dbReference type="OrthoDB" id="1252536at2"/>
<dbReference type="NCBIfam" id="TIGR00199">
    <property type="entry name" value="PncC_domain"/>
    <property type="match status" value="1"/>
</dbReference>
<dbReference type="EMBL" id="JPRP01000001">
    <property type="protein sequence ID" value="KFE99861.1"/>
    <property type="molecule type" value="Genomic_DNA"/>
</dbReference>
<protein>
    <submittedName>
        <fullName evidence="2">Damage-inducible protein CinA</fullName>
    </submittedName>
</protein>
<dbReference type="Pfam" id="PF02464">
    <property type="entry name" value="CinA"/>
    <property type="match status" value="1"/>
</dbReference>
<comment type="caution">
    <text evidence="2">The sequence shown here is derived from an EMBL/GenBank/DDBJ whole genome shotgun (WGS) entry which is preliminary data.</text>
</comment>
<keyword evidence="3" id="KW-1185">Reference proteome</keyword>
<evidence type="ECO:0000313" key="2">
    <source>
        <dbReference type="EMBL" id="KFE99861.1"/>
    </source>
</evidence>
<evidence type="ECO:0000259" key="1">
    <source>
        <dbReference type="Pfam" id="PF02464"/>
    </source>
</evidence>
<organism evidence="2 3">
    <name type="scientific">Chryseobacterium formosense</name>
    <dbReference type="NCBI Taxonomy" id="236814"/>
    <lineage>
        <taxon>Bacteria</taxon>
        <taxon>Pseudomonadati</taxon>
        <taxon>Bacteroidota</taxon>
        <taxon>Flavobacteriia</taxon>
        <taxon>Flavobacteriales</taxon>
        <taxon>Weeksellaceae</taxon>
        <taxon>Chryseobacterium group</taxon>
        <taxon>Chryseobacterium</taxon>
    </lineage>
</organism>
<name>A0A085Z5Z8_9FLAO</name>
<dbReference type="AlphaFoldDB" id="A0A085Z5Z8"/>
<sequence>MILKHSKIDLTIEQLHAKSFIHFIAELQNLLNYIGKHLQALHQTVSIAESVTAGFLQFSFSQMKDASEFFKGGLTVYSYDEKINLLNIDREEVIRENGISHNIAKQMALNVAELYQTDWSIAVTGYSSPVKESDQKLFAYFSISYAGKILLTERLDLHSRTMPLKAQMYYSEFILGCFKLELDKMTEIENERMSS</sequence>
<dbReference type="RefSeq" id="WP_034673710.1">
    <property type="nucleotide sequence ID" value="NZ_FPAP01000003.1"/>
</dbReference>
<accession>A0A085Z5Z8</accession>